<dbReference type="InterPro" id="IPR009061">
    <property type="entry name" value="DNA-bd_dom_put_sf"/>
</dbReference>
<keyword evidence="10 15" id="KW-0460">Magnesium</keyword>
<keyword evidence="5 16" id="KW-0820">tRNA-binding</keyword>
<keyword evidence="11 16" id="KW-0694">RNA-binding</keyword>
<dbReference type="GO" id="GO:0000287">
    <property type="term" value="F:magnesium ion binding"/>
    <property type="evidence" value="ECO:0007669"/>
    <property type="project" value="UniProtKB-UniRule"/>
</dbReference>
<dbReference type="SUPFAM" id="SSF50249">
    <property type="entry name" value="Nucleic acid-binding proteins"/>
    <property type="match status" value="1"/>
</dbReference>
<evidence type="ECO:0000256" key="2">
    <source>
        <dbReference type="ARBA" id="ARBA00008653"/>
    </source>
</evidence>
<feature type="binding site" evidence="15">
    <location>
        <position position="463"/>
    </location>
    <ligand>
        <name>Mg(2+)</name>
        <dbReference type="ChEBI" id="CHEBI:18420"/>
        <note>shared with alpha subunit</note>
    </ligand>
</feature>
<dbReference type="EC" id="6.1.1.20" evidence="15"/>
<dbReference type="InterPro" id="IPR045060">
    <property type="entry name" value="Phe-tRNA-ligase_IIc_bsu"/>
</dbReference>
<keyword evidence="8 15" id="KW-0547">Nucleotide-binding</keyword>
<dbReference type="InterPro" id="IPR002547">
    <property type="entry name" value="tRNA-bd_dom"/>
</dbReference>
<dbReference type="HAMAP" id="MF_00283">
    <property type="entry name" value="Phe_tRNA_synth_beta1"/>
    <property type="match status" value="1"/>
</dbReference>
<dbReference type="Gene3D" id="3.30.56.10">
    <property type="match status" value="2"/>
</dbReference>
<keyword evidence="13 15" id="KW-0030">Aminoacyl-tRNA synthetase</keyword>
<evidence type="ECO:0000256" key="7">
    <source>
        <dbReference type="ARBA" id="ARBA00022723"/>
    </source>
</evidence>
<comment type="caution">
    <text evidence="20">The sequence shown here is derived from an EMBL/GenBank/DDBJ whole genome shotgun (WGS) entry which is preliminary data.</text>
</comment>
<dbReference type="InterPro" id="IPR045864">
    <property type="entry name" value="aa-tRNA-synth_II/BPL/LPL"/>
</dbReference>
<dbReference type="PROSITE" id="PS51483">
    <property type="entry name" value="B5"/>
    <property type="match status" value="1"/>
</dbReference>
<dbReference type="GO" id="GO:0005524">
    <property type="term" value="F:ATP binding"/>
    <property type="evidence" value="ECO:0007669"/>
    <property type="project" value="UniProtKB-UniRule"/>
</dbReference>
<evidence type="ECO:0000256" key="3">
    <source>
        <dbReference type="ARBA" id="ARBA00011209"/>
    </source>
</evidence>
<dbReference type="SUPFAM" id="SSF54991">
    <property type="entry name" value="Anticodon-binding domain of PheRS"/>
    <property type="match status" value="1"/>
</dbReference>
<dbReference type="FunFam" id="3.50.40.10:FF:000001">
    <property type="entry name" value="Phenylalanine--tRNA ligase beta subunit"/>
    <property type="match status" value="1"/>
</dbReference>
<evidence type="ECO:0000256" key="5">
    <source>
        <dbReference type="ARBA" id="ARBA00022555"/>
    </source>
</evidence>
<proteinExistence type="inferred from homology"/>
<dbReference type="SMART" id="SM00874">
    <property type="entry name" value="B5"/>
    <property type="match status" value="1"/>
</dbReference>
<name>A0A497E6C3_UNCAE</name>
<dbReference type="SUPFAM" id="SSF46955">
    <property type="entry name" value="Putative DNA-binding domain"/>
    <property type="match status" value="1"/>
</dbReference>
<dbReference type="InterPro" id="IPR020825">
    <property type="entry name" value="Phe-tRNA_synthase-like_B3/B4"/>
</dbReference>
<feature type="domain" description="TRNA-binding" evidence="17">
    <location>
        <begin position="38"/>
        <end position="146"/>
    </location>
</feature>
<comment type="subunit">
    <text evidence="3 15">Tetramer of two alpha and two beta subunits.</text>
</comment>
<evidence type="ECO:0000313" key="20">
    <source>
        <dbReference type="EMBL" id="RLE09794.1"/>
    </source>
</evidence>
<evidence type="ECO:0000259" key="17">
    <source>
        <dbReference type="PROSITE" id="PS50886"/>
    </source>
</evidence>
<evidence type="ECO:0000256" key="10">
    <source>
        <dbReference type="ARBA" id="ARBA00022842"/>
    </source>
</evidence>
<dbReference type="Pfam" id="PF01588">
    <property type="entry name" value="tRNA_bind"/>
    <property type="match status" value="1"/>
</dbReference>
<dbReference type="Gene3D" id="3.50.40.10">
    <property type="entry name" value="Phenylalanyl-trna Synthetase, Chain B, domain 3"/>
    <property type="match status" value="1"/>
</dbReference>
<dbReference type="AlphaFoldDB" id="A0A497E6C3"/>
<dbReference type="SUPFAM" id="SSF55681">
    <property type="entry name" value="Class II aaRS and biotin synthetases"/>
    <property type="match status" value="1"/>
</dbReference>
<evidence type="ECO:0000256" key="6">
    <source>
        <dbReference type="ARBA" id="ARBA00022598"/>
    </source>
</evidence>
<feature type="binding site" evidence="15">
    <location>
        <position position="459"/>
    </location>
    <ligand>
        <name>Mg(2+)</name>
        <dbReference type="ChEBI" id="CHEBI:18420"/>
        <note>shared with alpha subunit</note>
    </ligand>
</feature>
<keyword evidence="6 15" id="KW-0436">Ligase</keyword>
<feature type="domain" description="B5" evidence="19">
    <location>
        <begin position="400"/>
        <end position="475"/>
    </location>
</feature>
<dbReference type="Pfam" id="PF17759">
    <property type="entry name" value="tRNA_synthFbeta"/>
    <property type="match status" value="1"/>
</dbReference>
<feature type="binding site" evidence="15">
    <location>
        <position position="462"/>
    </location>
    <ligand>
        <name>Mg(2+)</name>
        <dbReference type="ChEBI" id="CHEBI:18420"/>
        <note>shared with alpha subunit</note>
    </ligand>
</feature>
<evidence type="ECO:0000256" key="14">
    <source>
        <dbReference type="ARBA" id="ARBA00049255"/>
    </source>
</evidence>
<dbReference type="PANTHER" id="PTHR10947:SF0">
    <property type="entry name" value="PHENYLALANINE--TRNA LIGASE BETA SUBUNIT"/>
    <property type="match status" value="1"/>
</dbReference>
<dbReference type="Pfam" id="PF03484">
    <property type="entry name" value="B5"/>
    <property type="match status" value="1"/>
</dbReference>
<keyword evidence="9 15" id="KW-0067">ATP-binding</keyword>
<evidence type="ECO:0000256" key="4">
    <source>
        <dbReference type="ARBA" id="ARBA00022490"/>
    </source>
</evidence>
<dbReference type="EMBL" id="QMPZ01000029">
    <property type="protein sequence ID" value="RLE09794.1"/>
    <property type="molecule type" value="Genomic_DNA"/>
</dbReference>
<dbReference type="GO" id="GO:0006432">
    <property type="term" value="P:phenylalanyl-tRNA aminoacylation"/>
    <property type="evidence" value="ECO:0007669"/>
    <property type="project" value="UniProtKB-UniRule"/>
</dbReference>
<reference evidence="20 21" key="1">
    <citation type="submission" date="2018-06" db="EMBL/GenBank/DDBJ databases">
        <title>Extensive metabolic versatility and redundancy in microbially diverse, dynamic hydrothermal sediments.</title>
        <authorList>
            <person name="Dombrowski N."/>
            <person name="Teske A."/>
            <person name="Baker B.J."/>
        </authorList>
    </citation>
    <scope>NUCLEOTIDE SEQUENCE [LARGE SCALE GENOMIC DNA]</scope>
    <source>
        <strain evidence="20">B47_G16</strain>
    </source>
</reference>
<dbReference type="GO" id="GO:0000049">
    <property type="term" value="F:tRNA binding"/>
    <property type="evidence" value="ECO:0007669"/>
    <property type="project" value="UniProtKB-UniRule"/>
</dbReference>
<organism evidence="20 21">
    <name type="scientific">Aerophobetes bacterium</name>
    <dbReference type="NCBI Taxonomy" id="2030807"/>
    <lineage>
        <taxon>Bacteria</taxon>
        <taxon>Candidatus Aerophobota</taxon>
    </lineage>
</organism>
<dbReference type="GO" id="GO:0009328">
    <property type="term" value="C:phenylalanine-tRNA ligase complex"/>
    <property type="evidence" value="ECO:0007669"/>
    <property type="project" value="TreeGrafter"/>
</dbReference>
<gene>
    <name evidence="15" type="primary">pheT</name>
    <name evidence="20" type="ORF">DRJ00_03320</name>
</gene>
<dbReference type="FunFam" id="2.40.50.140:FF:000045">
    <property type="entry name" value="Phenylalanine--tRNA ligase beta subunit"/>
    <property type="match status" value="1"/>
</dbReference>
<evidence type="ECO:0000256" key="15">
    <source>
        <dbReference type="HAMAP-Rule" id="MF_00283"/>
    </source>
</evidence>
<keyword evidence="12 15" id="KW-0648">Protein biosynthesis</keyword>
<dbReference type="SMART" id="SM00873">
    <property type="entry name" value="B3_4"/>
    <property type="match status" value="1"/>
</dbReference>
<dbReference type="PANTHER" id="PTHR10947">
    <property type="entry name" value="PHENYLALANYL-TRNA SYNTHETASE BETA CHAIN AND LEUCINE-RICH REPEAT-CONTAINING PROTEIN 47"/>
    <property type="match status" value="1"/>
</dbReference>
<evidence type="ECO:0000256" key="11">
    <source>
        <dbReference type="ARBA" id="ARBA00022884"/>
    </source>
</evidence>
<evidence type="ECO:0000256" key="13">
    <source>
        <dbReference type="ARBA" id="ARBA00023146"/>
    </source>
</evidence>
<dbReference type="InterPro" id="IPR005146">
    <property type="entry name" value="B3/B4_tRNA-bd"/>
</dbReference>
<dbReference type="PROSITE" id="PS51447">
    <property type="entry name" value="FDX_ACB"/>
    <property type="match status" value="1"/>
</dbReference>
<evidence type="ECO:0000256" key="9">
    <source>
        <dbReference type="ARBA" id="ARBA00022840"/>
    </source>
</evidence>
<dbReference type="InterPro" id="IPR005121">
    <property type="entry name" value="Fdx_antiC-bd"/>
</dbReference>
<dbReference type="InterPro" id="IPR033714">
    <property type="entry name" value="tRNA_bind_bactPheRS"/>
</dbReference>
<dbReference type="Gene3D" id="3.30.930.10">
    <property type="entry name" value="Bira Bifunctional Protein, Domain 2"/>
    <property type="match status" value="1"/>
</dbReference>
<dbReference type="SMART" id="SM00896">
    <property type="entry name" value="FDX-ACB"/>
    <property type="match status" value="1"/>
</dbReference>
<dbReference type="InterPro" id="IPR005147">
    <property type="entry name" value="tRNA_synthase_B5-dom"/>
</dbReference>
<dbReference type="InterPro" id="IPR036690">
    <property type="entry name" value="Fdx_antiC-bd_sf"/>
</dbReference>
<dbReference type="InterPro" id="IPR004532">
    <property type="entry name" value="Phe-tRNA-ligase_IIc_bsu_bact"/>
</dbReference>
<evidence type="ECO:0000256" key="16">
    <source>
        <dbReference type="PROSITE-ProRule" id="PRU00209"/>
    </source>
</evidence>
<dbReference type="Gene3D" id="3.30.70.380">
    <property type="entry name" value="Ferrodoxin-fold anticodon-binding domain"/>
    <property type="match status" value="1"/>
</dbReference>
<dbReference type="FunFam" id="3.30.56.10:FF:000002">
    <property type="entry name" value="Phenylalanine--tRNA ligase beta subunit"/>
    <property type="match status" value="1"/>
</dbReference>
<dbReference type="GO" id="GO:0004826">
    <property type="term" value="F:phenylalanine-tRNA ligase activity"/>
    <property type="evidence" value="ECO:0007669"/>
    <property type="project" value="UniProtKB-UniRule"/>
</dbReference>
<dbReference type="PROSITE" id="PS50886">
    <property type="entry name" value="TRBD"/>
    <property type="match status" value="1"/>
</dbReference>
<comment type="catalytic activity">
    <reaction evidence="14 15">
        <text>tRNA(Phe) + L-phenylalanine + ATP = L-phenylalanyl-tRNA(Phe) + AMP + diphosphate + H(+)</text>
        <dbReference type="Rhea" id="RHEA:19413"/>
        <dbReference type="Rhea" id="RHEA-COMP:9668"/>
        <dbReference type="Rhea" id="RHEA-COMP:9699"/>
        <dbReference type="ChEBI" id="CHEBI:15378"/>
        <dbReference type="ChEBI" id="CHEBI:30616"/>
        <dbReference type="ChEBI" id="CHEBI:33019"/>
        <dbReference type="ChEBI" id="CHEBI:58095"/>
        <dbReference type="ChEBI" id="CHEBI:78442"/>
        <dbReference type="ChEBI" id="CHEBI:78531"/>
        <dbReference type="ChEBI" id="CHEBI:456215"/>
        <dbReference type="EC" id="6.1.1.20"/>
    </reaction>
</comment>
<dbReference type="CDD" id="cd02796">
    <property type="entry name" value="tRNA_bind_bactPheRS"/>
    <property type="match status" value="1"/>
</dbReference>
<feature type="binding site" evidence="15">
    <location>
        <position position="453"/>
    </location>
    <ligand>
        <name>Mg(2+)</name>
        <dbReference type="ChEBI" id="CHEBI:18420"/>
        <note>shared with alpha subunit</note>
    </ligand>
</feature>
<comment type="cofactor">
    <cofactor evidence="15">
        <name>Mg(2+)</name>
        <dbReference type="ChEBI" id="CHEBI:18420"/>
    </cofactor>
    <text evidence="15">Binds 2 magnesium ions per tetramer.</text>
</comment>
<dbReference type="Pfam" id="PF03147">
    <property type="entry name" value="FDX-ACB"/>
    <property type="match status" value="1"/>
</dbReference>
<comment type="subcellular location">
    <subcellularLocation>
        <location evidence="1 15">Cytoplasm</location>
    </subcellularLocation>
</comment>
<evidence type="ECO:0000313" key="21">
    <source>
        <dbReference type="Proteomes" id="UP000279422"/>
    </source>
</evidence>
<dbReference type="NCBIfam" id="NF045760">
    <property type="entry name" value="YtpR"/>
    <property type="match status" value="1"/>
</dbReference>
<evidence type="ECO:0000259" key="19">
    <source>
        <dbReference type="PROSITE" id="PS51483"/>
    </source>
</evidence>
<dbReference type="InterPro" id="IPR041616">
    <property type="entry name" value="PheRS_beta_core"/>
</dbReference>
<keyword evidence="7 15" id="KW-0479">Metal-binding</keyword>
<accession>A0A497E6C3</accession>
<dbReference type="Proteomes" id="UP000279422">
    <property type="component" value="Unassembled WGS sequence"/>
</dbReference>
<evidence type="ECO:0000256" key="8">
    <source>
        <dbReference type="ARBA" id="ARBA00022741"/>
    </source>
</evidence>
<dbReference type="SUPFAM" id="SSF56037">
    <property type="entry name" value="PheT/TilS domain"/>
    <property type="match status" value="1"/>
</dbReference>
<keyword evidence="4 15" id="KW-0963">Cytoplasm</keyword>
<dbReference type="Pfam" id="PF03483">
    <property type="entry name" value="B3_4"/>
    <property type="match status" value="1"/>
</dbReference>
<protein>
    <recommendedName>
        <fullName evidence="15">Phenylalanine--tRNA ligase beta subunit</fullName>
        <ecNumber evidence="15">6.1.1.20</ecNumber>
    </recommendedName>
    <alternativeName>
        <fullName evidence="15">Phenylalanyl-tRNA synthetase beta subunit</fullName>
        <shortName evidence="15">PheRS</shortName>
    </alternativeName>
</protein>
<evidence type="ECO:0000256" key="12">
    <source>
        <dbReference type="ARBA" id="ARBA00022917"/>
    </source>
</evidence>
<evidence type="ECO:0000259" key="18">
    <source>
        <dbReference type="PROSITE" id="PS51447"/>
    </source>
</evidence>
<dbReference type="InterPro" id="IPR012340">
    <property type="entry name" value="NA-bd_OB-fold"/>
</dbReference>
<dbReference type="FunFam" id="3.30.70.380:FF:000001">
    <property type="entry name" value="Phenylalanine--tRNA ligase beta subunit"/>
    <property type="match status" value="1"/>
</dbReference>
<dbReference type="Gene3D" id="2.40.50.140">
    <property type="entry name" value="Nucleic acid-binding proteins"/>
    <property type="match status" value="1"/>
</dbReference>
<evidence type="ECO:0000256" key="1">
    <source>
        <dbReference type="ARBA" id="ARBA00004496"/>
    </source>
</evidence>
<sequence length="796" mass="89182">MRVSYRCLKEMVDFPFCPEELAEKLTSVGLEVRTLEPFGRLDKVVVGKVLSIKDHPNADRLKVVEVDIGKSTLSLVCGAPNVREGLLVPVALEGARLANGMRVRKAKIRGVDSPGMLCSEKELGLGDDHSGIMAFPFPLPPGKVLTEALELDDVVLDIEITSNRGDCLSLMGIAREIAALTGNKLHPPSWAIEEREGAAEKAFQVKIEEPDLCPYYSARLIRDVKVGPSPLWLWRKILLSGNRPINNVVDVTNYVMWEMGQPLHPFDYSCLANHTIIVRRARQGETLTTLDGIKRNLEADMLVIADARRPIALAGIMGGEETQVQDSTKDILLEAAYFNPVSIRRTSRRMGLSTQASYRFERGVDPLGIKKALDRASSLIQKVAGGKVEGKATEEGKLPKAKRYVFLRPSRINQVLGEKITPSRVKNVLESLQFKLEEEKEGWKVSIPSFRRDVSREIDLIEEVARFYGYNRFKISLPPLGGEAEEDLEGLARERVEDILRGLGFYEVVGTELTDEDSFLKAKLSLEEAIAIKNPLSAQQKILSTHLFPHLLEIASYNLNQEEEKLRIFELADVFRRTKTEGESIRNGRALAYFEQERPHLGGLVLEREFDFLSLKGIIEALLEGLGIEEAEFIPSSFGYLSKKQSALAKKKGICLGAFGKLNSEICQNFKLPSSLYVFEFDFSALLSFFVPKKSFKPLPKFPSVRRDLALIVKEDIPAEAIRKTILKGGGRILEKVELFDLYRGKSIPDGHKSLAYSLTFRAQDRTLKDEEVDRVQQALVSMLERKFGARLRGKE</sequence>
<dbReference type="NCBIfam" id="TIGR00472">
    <property type="entry name" value="pheT_bact"/>
    <property type="match status" value="1"/>
</dbReference>
<feature type="domain" description="FDX-ACB" evidence="18">
    <location>
        <begin position="700"/>
        <end position="793"/>
    </location>
</feature>
<comment type="similarity">
    <text evidence="2 15">Belongs to the phenylalanyl-tRNA synthetase beta subunit family. Type 1 subfamily.</text>
</comment>